<reference evidence="1 2" key="1">
    <citation type="journal article" date="2017" name="Mol. Biol. Evol.">
        <title>The 4-celled Tetrabaena socialis nuclear genome reveals the essential components for genetic control of cell number at the origin of multicellularity in the volvocine lineage.</title>
        <authorList>
            <person name="Featherston J."/>
            <person name="Arakaki Y."/>
            <person name="Hanschen E.R."/>
            <person name="Ferris P.J."/>
            <person name="Michod R.E."/>
            <person name="Olson B.J.S.C."/>
            <person name="Nozaki H."/>
            <person name="Durand P.M."/>
        </authorList>
    </citation>
    <scope>NUCLEOTIDE SEQUENCE [LARGE SCALE GENOMIC DNA]</scope>
    <source>
        <strain evidence="1 2">NIES-571</strain>
    </source>
</reference>
<dbReference type="AlphaFoldDB" id="A0A2J7ZI93"/>
<evidence type="ECO:0000313" key="1">
    <source>
        <dbReference type="EMBL" id="PNG99988.1"/>
    </source>
</evidence>
<organism evidence="1 2">
    <name type="scientific">Tetrabaena socialis</name>
    <dbReference type="NCBI Taxonomy" id="47790"/>
    <lineage>
        <taxon>Eukaryota</taxon>
        <taxon>Viridiplantae</taxon>
        <taxon>Chlorophyta</taxon>
        <taxon>core chlorophytes</taxon>
        <taxon>Chlorophyceae</taxon>
        <taxon>CS clade</taxon>
        <taxon>Chlamydomonadales</taxon>
        <taxon>Tetrabaenaceae</taxon>
        <taxon>Tetrabaena</taxon>
    </lineage>
</organism>
<dbReference type="EMBL" id="PGGS01001840">
    <property type="protein sequence ID" value="PNG99988.1"/>
    <property type="molecule type" value="Genomic_DNA"/>
</dbReference>
<proteinExistence type="predicted"/>
<feature type="non-terminal residue" evidence="1">
    <location>
        <position position="1"/>
    </location>
</feature>
<sequence length="22" mass="2569">ASIQAFIRTRTARRAVRVRALR</sequence>
<gene>
    <name evidence="1" type="ORF">TSOC_014214</name>
</gene>
<protein>
    <submittedName>
        <fullName evidence="1">Uncharacterized protein</fullName>
    </submittedName>
</protein>
<evidence type="ECO:0000313" key="2">
    <source>
        <dbReference type="Proteomes" id="UP000236333"/>
    </source>
</evidence>
<name>A0A2J7ZI93_9CHLO</name>
<keyword evidence="2" id="KW-1185">Reference proteome</keyword>
<dbReference type="Proteomes" id="UP000236333">
    <property type="component" value="Unassembled WGS sequence"/>
</dbReference>
<comment type="caution">
    <text evidence="1">The sequence shown here is derived from an EMBL/GenBank/DDBJ whole genome shotgun (WGS) entry which is preliminary data.</text>
</comment>
<accession>A0A2J7ZI93</accession>